<reference evidence="5" key="3">
    <citation type="submission" date="2025-09" db="UniProtKB">
        <authorList>
            <consortium name="Ensembl"/>
        </authorList>
    </citation>
    <scope>IDENTIFICATION</scope>
</reference>
<evidence type="ECO:0000313" key="6">
    <source>
        <dbReference type="Proteomes" id="UP000265040"/>
    </source>
</evidence>
<dbReference type="Ensembl" id="ENSATET00000015006.3">
    <property type="protein sequence ID" value="ENSATEP00000014772.1"/>
    <property type="gene ID" value="ENSATEG00000010311.3"/>
</dbReference>
<reference evidence="5" key="1">
    <citation type="submission" date="2021-04" db="EMBL/GenBank/DDBJ databases">
        <authorList>
            <consortium name="Wellcome Sanger Institute Data Sharing"/>
        </authorList>
    </citation>
    <scope>NUCLEOTIDE SEQUENCE [LARGE SCALE GENOMIC DNA]</scope>
</reference>
<keyword evidence="2" id="KW-0472">Membrane</keyword>
<protein>
    <recommendedName>
        <fullName evidence="4">Ig-like domain-containing protein</fullName>
    </recommendedName>
</protein>
<keyword evidence="2" id="KW-1133">Transmembrane helix</keyword>
<reference evidence="5" key="2">
    <citation type="submission" date="2025-08" db="UniProtKB">
        <authorList>
            <consortium name="Ensembl"/>
        </authorList>
    </citation>
    <scope>IDENTIFICATION</scope>
</reference>
<organism evidence="5 6">
    <name type="scientific">Anabas testudineus</name>
    <name type="common">Climbing perch</name>
    <name type="synonym">Anthias testudineus</name>
    <dbReference type="NCBI Taxonomy" id="64144"/>
    <lineage>
        <taxon>Eukaryota</taxon>
        <taxon>Metazoa</taxon>
        <taxon>Chordata</taxon>
        <taxon>Craniata</taxon>
        <taxon>Vertebrata</taxon>
        <taxon>Euteleostomi</taxon>
        <taxon>Actinopterygii</taxon>
        <taxon>Neopterygii</taxon>
        <taxon>Teleostei</taxon>
        <taxon>Neoteleostei</taxon>
        <taxon>Acanthomorphata</taxon>
        <taxon>Anabantaria</taxon>
        <taxon>Anabantiformes</taxon>
        <taxon>Anabantoidei</taxon>
        <taxon>Anabantidae</taxon>
        <taxon>Anabas</taxon>
    </lineage>
</organism>
<keyword evidence="6" id="KW-1185">Reference proteome</keyword>
<dbReference type="PANTHER" id="PTHR46484:SF7">
    <property type="entry name" value="MYELIN-ASSOCIATED GLYCOPROTEIN-LIKE-RELATED"/>
    <property type="match status" value="1"/>
</dbReference>
<dbReference type="OrthoDB" id="10039395at2759"/>
<dbReference type="GeneID" id="113169932"/>
<evidence type="ECO:0000256" key="2">
    <source>
        <dbReference type="SAM" id="Phobius"/>
    </source>
</evidence>
<dbReference type="PANTHER" id="PTHR46484">
    <property type="entry name" value="SI:CH211-171H4.5-RELATED"/>
    <property type="match status" value="1"/>
</dbReference>
<keyword evidence="2" id="KW-0812">Transmembrane</keyword>
<dbReference type="SUPFAM" id="SSF48726">
    <property type="entry name" value="Immunoglobulin"/>
    <property type="match status" value="2"/>
</dbReference>
<dbReference type="InterPro" id="IPR036179">
    <property type="entry name" value="Ig-like_dom_sf"/>
</dbReference>
<feature type="chain" id="PRO_5018666779" description="Ig-like domain-containing protein" evidence="3">
    <location>
        <begin position="24"/>
        <end position="385"/>
    </location>
</feature>
<dbReference type="GeneTree" id="ENSGT01150000286924"/>
<evidence type="ECO:0000256" key="3">
    <source>
        <dbReference type="SAM" id="SignalP"/>
    </source>
</evidence>
<dbReference type="AlphaFoldDB" id="A0A3Q1I047"/>
<evidence type="ECO:0000256" key="1">
    <source>
        <dbReference type="SAM" id="MobiDB-lite"/>
    </source>
</evidence>
<dbReference type="STRING" id="64144.ENSATEP00000014772"/>
<feature type="domain" description="Ig-like" evidence="4">
    <location>
        <begin position="148"/>
        <end position="240"/>
    </location>
</feature>
<evidence type="ECO:0000259" key="4">
    <source>
        <dbReference type="PROSITE" id="PS50835"/>
    </source>
</evidence>
<proteinExistence type="predicted"/>
<accession>A0A3Q1I047</accession>
<dbReference type="Proteomes" id="UP000265040">
    <property type="component" value="Chromosome 16"/>
</dbReference>
<feature type="transmembrane region" description="Helical" evidence="2">
    <location>
        <begin position="250"/>
        <end position="272"/>
    </location>
</feature>
<evidence type="ECO:0000313" key="5">
    <source>
        <dbReference type="Ensembl" id="ENSATEP00000014772.1"/>
    </source>
</evidence>
<dbReference type="PROSITE" id="PS50835">
    <property type="entry name" value="IG_LIKE"/>
    <property type="match status" value="1"/>
</dbReference>
<sequence>MEKKTKMMVFCLIMSVICSPVLTGEWKAEVVQKLDALVSSCIVIPCTFTYPENNLPRSKLRGIWHLKSDKNQRVYHEDNTRVLENFRGRTKLLGNLGQNNCTLEITEIKDHDNGPYCFRIELAENEDPTINKFSFVEDCAALNMLSDPPLPELIYSETAFLGTPYTITCKVFHTCPSHSPALKWSRVESFMEHHRKLPYGLWEVESIITLIPEEKDDHEEVTCTATFNGQRTSSNKFKLRVKRALNYNHIIIPVVVAIGTAVTFGVLCVFMVKRYKRRIAELQSQDGSMWNRLSRLSRRFHSGGRAPFNSDQRRSIWSRFSRRPRGDMGDSGPMPNNSKPCDNKKISKPRFPSPKSQPKVCNYKEDLDDGDDYENTADLNVYGNI</sequence>
<dbReference type="InterPro" id="IPR013783">
    <property type="entry name" value="Ig-like_fold"/>
</dbReference>
<feature type="signal peptide" evidence="3">
    <location>
        <begin position="1"/>
        <end position="23"/>
    </location>
</feature>
<dbReference type="OMA" id="QDGSMWN"/>
<feature type="region of interest" description="Disordered" evidence="1">
    <location>
        <begin position="301"/>
        <end position="385"/>
    </location>
</feature>
<dbReference type="RefSeq" id="XP_026227518.1">
    <property type="nucleotide sequence ID" value="XM_026371733.1"/>
</dbReference>
<dbReference type="Gene3D" id="2.60.40.10">
    <property type="entry name" value="Immunoglobulins"/>
    <property type="match status" value="2"/>
</dbReference>
<name>A0A3Q1I047_ANATE</name>
<dbReference type="InParanoid" id="A0A3Q1I047"/>
<keyword evidence="3" id="KW-0732">Signal</keyword>
<feature type="compositionally biased region" description="Acidic residues" evidence="1">
    <location>
        <begin position="366"/>
        <end position="375"/>
    </location>
</feature>
<dbReference type="InterPro" id="IPR007110">
    <property type="entry name" value="Ig-like_dom"/>
</dbReference>